<evidence type="ECO:0000259" key="2">
    <source>
        <dbReference type="SMART" id="SM00867"/>
    </source>
</evidence>
<dbReference type="SUPFAM" id="SSF101874">
    <property type="entry name" value="YceI-like"/>
    <property type="match status" value="1"/>
</dbReference>
<comment type="caution">
    <text evidence="3">The sequence shown here is derived from an EMBL/GenBank/DDBJ whole genome shotgun (WGS) entry which is preliminary data.</text>
</comment>
<protein>
    <submittedName>
        <fullName evidence="3">YceI family protein</fullName>
    </submittedName>
</protein>
<dbReference type="InterPro" id="IPR036761">
    <property type="entry name" value="TTHA0802/YceI-like_sf"/>
</dbReference>
<dbReference type="EMBL" id="JAESND010000007">
    <property type="protein sequence ID" value="MBM3116951.1"/>
    <property type="molecule type" value="Genomic_DNA"/>
</dbReference>
<accession>A0ABS2BMV1</accession>
<evidence type="ECO:0000313" key="3">
    <source>
        <dbReference type="EMBL" id="MBM3116951.1"/>
    </source>
</evidence>
<evidence type="ECO:0000313" key="4">
    <source>
        <dbReference type="Proteomes" id="UP000809431"/>
    </source>
</evidence>
<feature type="domain" description="Lipid/polyisoprenoid-binding YceI-like" evidence="2">
    <location>
        <begin position="23"/>
        <end position="186"/>
    </location>
</feature>
<feature type="signal peptide" evidence="1">
    <location>
        <begin position="1"/>
        <end position="19"/>
    </location>
</feature>
<organism evidence="3 4">
    <name type="scientific">Jeongeupia naejangsanensis</name>
    <dbReference type="NCBI Taxonomy" id="613195"/>
    <lineage>
        <taxon>Bacteria</taxon>
        <taxon>Pseudomonadati</taxon>
        <taxon>Pseudomonadota</taxon>
        <taxon>Betaproteobacteria</taxon>
        <taxon>Neisseriales</taxon>
        <taxon>Chitinibacteraceae</taxon>
        <taxon>Jeongeupia</taxon>
    </lineage>
</organism>
<sequence>MKKLIIAAAFATVASAAFAAPETYSIDPSHTAASFSINHLGFSTQQGTFDKTSGSIVLDAEKKTGSVDITIDTASIDTGWDARDKHLKGEDFFNVTKYPTATFKSKNFKFDGDKLVAVDGDFTLLGVTKPLTLAVGDFKCGQHPMMKKPWCGAAATAVLKRSDFGMKAYLPAVGDEVKLTIQVEAGKQ</sequence>
<evidence type="ECO:0000256" key="1">
    <source>
        <dbReference type="SAM" id="SignalP"/>
    </source>
</evidence>
<dbReference type="Gene3D" id="2.40.128.110">
    <property type="entry name" value="Lipid/polyisoprenoid-binding, YceI-like"/>
    <property type="match status" value="1"/>
</dbReference>
<keyword evidence="4" id="KW-1185">Reference proteome</keyword>
<dbReference type="PANTHER" id="PTHR34406:SF1">
    <property type="entry name" value="PROTEIN YCEI"/>
    <property type="match status" value="1"/>
</dbReference>
<dbReference type="Proteomes" id="UP000809431">
    <property type="component" value="Unassembled WGS sequence"/>
</dbReference>
<name>A0ABS2BMV1_9NEIS</name>
<gene>
    <name evidence="3" type="ORF">JMJ54_14040</name>
</gene>
<reference evidence="3 4" key="1">
    <citation type="submission" date="2021-01" db="EMBL/GenBank/DDBJ databases">
        <title>Draft Genome Sequence and Polyhydroxyalkanoate Biosynthetic Potential of Jeongeupia naejangsanensis Type Strain DSM 24253.</title>
        <authorList>
            <person name="Turrini P."/>
            <person name="Artuso I."/>
            <person name="Lugli G.A."/>
            <person name="Frangipani E."/>
            <person name="Ventura M."/>
            <person name="Visca P."/>
        </authorList>
    </citation>
    <scope>NUCLEOTIDE SEQUENCE [LARGE SCALE GENOMIC DNA]</scope>
    <source>
        <strain evidence="3 4">DSM 24253</strain>
    </source>
</reference>
<dbReference type="Pfam" id="PF04264">
    <property type="entry name" value="YceI"/>
    <property type="match status" value="1"/>
</dbReference>
<dbReference type="SMART" id="SM00867">
    <property type="entry name" value="YceI"/>
    <property type="match status" value="1"/>
</dbReference>
<dbReference type="InterPro" id="IPR007372">
    <property type="entry name" value="Lipid/polyisoprenoid-bd_YceI"/>
</dbReference>
<dbReference type="PANTHER" id="PTHR34406">
    <property type="entry name" value="PROTEIN YCEI"/>
    <property type="match status" value="1"/>
</dbReference>
<dbReference type="RefSeq" id="WP_203539182.1">
    <property type="nucleotide sequence ID" value="NZ_JAESND010000007.1"/>
</dbReference>
<keyword evidence="1" id="KW-0732">Signal</keyword>
<proteinExistence type="predicted"/>
<feature type="chain" id="PRO_5045485800" evidence="1">
    <location>
        <begin position="20"/>
        <end position="188"/>
    </location>
</feature>